<accession>A0ABQ0AES1</accession>
<dbReference type="EMBL" id="BAABWN010000020">
    <property type="protein sequence ID" value="GAA6170152.1"/>
    <property type="molecule type" value="Genomic_DNA"/>
</dbReference>
<dbReference type="Proteomes" id="UP001465153">
    <property type="component" value="Unassembled WGS sequence"/>
</dbReference>
<dbReference type="Gene3D" id="1.20.910.10">
    <property type="entry name" value="Heme oxygenase-like"/>
    <property type="match status" value="1"/>
</dbReference>
<proteinExistence type="predicted"/>
<evidence type="ECO:0000313" key="2">
    <source>
        <dbReference type="Proteomes" id="UP001465153"/>
    </source>
</evidence>
<dbReference type="Pfam" id="PF14518">
    <property type="entry name" value="Haem_oxygenas_2"/>
    <property type="match status" value="1"/>
</dbReference>
<gene>
    <name evidence="1" type="ORF">NBRC116591_39650</name>
</gene>
<protein>
    <recommendedName>
        <fullName evidence="3">Iron-containing redox enzyme family protein</fullName>
    </recommendedName>
</protein>
<reference evidence="1 2" key="1">
    <citation type="submission" date="2024-04" db="EMBL/GenBank/DDBJ databases">
        <title>Draft genome sequence of Sessilibacter corallicola NBRC 116591.</title>
        <authorList>
            <person name="Miyakawa T."/>
            <person name="Kusuya Y."/>
            <person name="Miura T."/>
        </authorList>
    </citation>
    <scope>NUCLEOTIDE SEQUENCE [LARGE SCALE GENOMIC DNA]</scope>
    <source>
        <strain evidence="1 2">KU-00831-HH</strain>
    </source>
</reference>
<evidence type="ECO:0000313" key="1">
    <source>
        <dbReference type="EMBL" id="GAA6170152.1"/>
    </source>
</evidence>
<sequence length="264" mass="30467">MSFENNQCERELDEFLSSLEEHNIFKNNYFNHLTTVKWTPDTYELYRANFFYRTELTVKGIAHVCARASEVNDMDTLILFAYILGEETGMGNKAHCHEVFMENALNLFGETEFGISPLKVVDAKKSPLIIPETLAYREKILDLITSSYQRMLGVAMALETHADQMLTTFREAFRLTRRKMDIDTFKHDVEVYFNAHVDNGVEERHAADARQCVKNNCQNLDDLNEIIFGANEVLKVQQSMWDAMYDNTLKLESGTVIVEGEEYA</sequence>
<dbReference type="RefSeq" id="WP_353304484.1">
    <property type="nucleotide sequence ID" value="NZ_BAABWN010000020.1"/>
</dbReference>
<dbReference type="InterPro" id="IPR016084">
    <property type="entry name" value="Haem_Oase-like_multi-hlx"/>
</dbReference>
<dbReference type="SUPFAM" id="SSF48613">
    <property type="entry name" value="Heme oxygenase-like"/>
    <property type="match status" value="1"/>
</dbReference>
<comment type="caution">
    <text evidence="1">The sequence shown here is derived from an EMBL/GenBank/DDBJ whole genome shotgun (WGS) entry which is preliminary data.</text>
</comment>
<keyword evidence="2" id="KW-1185">Reference proteome</keyword>
<evidence type="ECO:0008006" key="3">
    <source>
        <dbReference type="Google" id="ProtNLM"/>
    </source>
</evidence>
<organism evidence="1 2">
    <name type="scientific">Sessilibacter corallicola</name>
    <dbReference type="NCBI Taxonomy" id="2904075"/>
    <lineage>
        <taxon>Bacteria</taxon>
        <taxon>Pseudomonadati</taxon>
        <taxon>Pseudomonadota</taxon>
        <taxon>Gammaproteobacteria</taxon>
        <taxon>Cellvibrionales</taxon>
        <taxon>Cellvibrionaceae</taxon>
        <taxon>Sessilibacter</taxon>
    </lineage>
</organism>
<name>A0ABQ0AES1_9GAMM</name>